<feature type="compositionally biased region" description="Basic and acidic residues" evidence="1">
    <location>
        <begin position="50"/>
        <end position="65"/>
    </location>
</feature>
<dbReference type="EMBL" id="JAUEDM010000008">
    <property type="protein sequence ID" value="KAK3312628.1"/>
    <property type="molecule type" value="Genomic_DNA"/>
</dbReference>
<dbReference type="AlphaFoldDB" id="A0AAE0HTI1"/>
<name>A0AAE0HTI1_9PEZI</name>
<feature type="compositionally biased region" description="Gly residues" evidence="1">
    <location>
        <begin position="112"/>
        <end position="125"/>
    </location>
</feature>
<gene>
    <name evidence="2" type="ORF">B0H66DRAFT_537713</name>
</gene>
<feature type="region of interest" description="Disordered" evidence="1">
    <location>
        <begin position="41"/>
        <end position="99"/>
    </location>
</feature>
<feature type="compositionally biased region" description="Gly residues" evidence="1">
    <location>
        <begin position="132"/>
        <end position="149"/>
    </location>
</feature>
<feature type="compositionally biased region" description="Basic and acidic residues" evidence="1">
    <location>
        <begin position="7"/>
        <end position="20"/>
    </location>
</feature>
<reference evidence="2" key="1">
    <citation type="journal article" date="2023" name="Mol. Phylogenet. Evol.">
        <title>Genome-scale phylogeny and comparative genomics of the fungal order Sordariales.</title>
        <authorList>
            <person name="Hensen N."/>
            <person name="Bonometti L."/>
            <person name="Westerberg I."/>
            <person name="Brannstrom I.O."/>
            <person name="Guillou S."/>
            <person name="Cros-Aarteil S."/>
            <person name="Calhoun S."/>
            <person name="Haridas S."/>
            <person name="Kuo A."/>
            <person name="Mondo S."/>
            <person name="Pangilinan J."/>
            <person name="Riley R."/>
            <person name="LaButti K."/>
            <person name="Andreopoulos B."/>
            <person name="Lipzen A."/>
            <person name="Chen C."/>
            <person name="Yan M."/>
            <person name="Daum C."/>
            <person name="Ng V."/>
            <person name="Clum A."/>
            <person name="Steindorff A."/>
            <person name="Ohm R.A."/>
            <person name="Martin F."/>
            <person name="Silar P."/>
            <person name="Natvig D.O."/>
            <person name="Lalanne C."/>
            <person name="Gautier V."/>
            <person name="Ament-Velasquez S.L."/>
            <person name="Kruys A."/>
            <person name="Hutchinson M.I."/>
            <person name="Powell A.J."/>
            <person name="Barry K."/>
            <person name="Miller A.N."/>
            <person name="Grigoriev I.V."/>
            <person name="Debuchy R."/>
            <person name="Gladieux P."/>
            <person name="Hiltunen Thoren M."/>
            <person name="Johannesson H."/>
        </authorList>
    </citation>
    <scope>NUCLEOTIDE SEQUENCE</scope>
    <source>
        <strain evidence="2">CBS 118394</strain>
    </source>
</reference>
<sequence length="293" mass="30662">MGGTGSAREESTKDFGRMAEEPEFLATHGRDIIIYVGAGSAMVSSGGGGRYDKYMDPYYDEPPRPRRDRSRARAPSVGPSTGGRIVLGGSGYDRDRDRDRGFGADVALFGRTSGGGGGGGGGGGPRFPPGPGGGGGGFPPGGGDGGGGCKSLQSRSLGLPSESQMMAQTARYHIKTNGLVGMHQLPSSVRIRRRDGGVTEDELDFTMCYDTGSTMQVITRRMWDVINASNGYNDADCLSGTEIHFGIIWMQTKDNDRLIGAKNRGAAAAAILRWGSSGSIPGRGYEDSSSSRS</sequence>
<protein>
    <submittedName>
        <fullName evidence="2">Uncharacterized protein</fullName>
    </submittedName>
</protein>
<dbReference type="Proteomes" id="UP001283341">
    <property type="component" value="Unassembled WGS sequence"/>
</dbReference>
<comment type="caution">
    <text evidence="2">The sequence shown here is derived from an EMBL/GenBank/DDBJ whole genome shotgun (WGS) entry which is preliminary data.</text>
</comment>
<feature type="region of interest" description="Disordered" evidence="1">
    <location>
        <begin position="112"/>
        <end position="156"/>
    </location>
</feature>
<keyword evidence="3" id="KW-1185">Reference proteome</keyword>
<feature type="region of interest" description="Disordered" evidence="1">
    <location>
        <begin position="1"/>
        <end position="22"/>
    </location>
</feature>
<evidence type="ECO:0000313" key="2">
    <source>
        <dbReference type="EMBL" id="KAK3312628.1"/>
    </source>
</evidence>
<organism evidence="2 3">
    <name type="scientific">Apodospora peruviana</name>
    <dbReference type="NCBI Taxonomy" id="516989"/>
    <lineage>
        <taxon>Eukaryota</taxon>
        <taxon>Fungi</taxon>
        <taxon>Dikarya</taxon>
        <taxon>Ascomycota</taxon>
        <taxon>Pezizomycotina</taxon>
        <taxon>Sordariomycetes</taxon>
        <taxon>Sordariomycetidae</taxon>
        <taxon>Sordariales</taxon>
        <taxon>Lasiosphaeriaceae</taxon>
        <taxon>Apodospora</taxon>
    </lineage>
</organism>
<evidence type="ECO:0000313" key="3">
    <source>
        <dbReference type="Proteomes" id="UP001283341"/>
    </source>
</evidence>
<accession>A0AAE0HTI1</accession>
<reference evidence="2" key="2">
    <citation type="submission" date="2023-06" db="EMBL/GenBank/DDBJ databases">
        <authorList>
            <consortium name="Lawrence Berkeley National Laboratory"/>
            <person name="Haridas S."/>
            <person name="Hensen N."/>
            <person name="Bonometti L."/>
            <person name="Westerberg I."/>
            <person name="Brannstrom I.O."/>
            <person name="Guillou S."/>
            <person name="Cros-Aarteil S."/>
            <person name="Calhoun S."/>
            <person name="Kuo A."/>
            <person name="Mondo S."/>
            <person name="Pangilinan J."/>
            <person name="Riley R."/>
            <person name="Labutti K."/>
            <person name="Andreopoulos B."/>
            <person name="Lipzen A."/>
            <person name="Chen C."/>
            <person name="Yanf M."/>
            <person name="Daum C."/>
            <person name="Ng V."/>
            <person name="Clum A."/>
            <person name="Steindorff A."/>
            <person name="Ohm R."/>
            <person name="Martin F."/>
            <person name="Silar P."/>
            <person name="Natvig D."/>
            <person name="Lalanne C."/>
            <person name="Gautier V."/>
            <person name="Ament-Velasquez S.L."/>
            <person name="Kruys A."/>
            <person name="Hutchinson M.I."/>
            <person name="Powell A.J."/>
            <person name="Barry K."/>
            <person name="Miller A.N."/>
            <person name="Grigoriev I.V."/>
            <person name="Debuchy R."/>
            <person name="Gladieux P."/>
            <person name="Thoren M.H."/>
            <person name="Johannesson H."/>
        </authorList>
    </citation>
    <scope>NUCLEOTIDE SEQUENCE</scope>
    <source>
        <strain evidence="2">CBS 118394</strain>
    </source>
</reference>
<proteinExistence type="predicted"/>
<evidence type="ECO:0000256" key="1">
    <source>
        <dbReference type="SAM" id="MobiDB-lite"/>
    </source>
</evidence>